<dbReference type="OrthoDB" id="10633603at2759"/>
<proteinExistence type="predicted"/>
<evidence type="ECO:0000313" key="2">
    <source>
        <dbReference type="EMBL" id="CAG8742337.1"/>
    </source>
</evidence>
<dbReference type="AlphaFoldDB" id="A0A9N9IMM4"/>
<dbReference type="Proteomes" id="UP000789759">
    <property type="component" value="Unassembled WGS sequence"/>
</dbReference>
<reference evidence="2" key="1">
    <citation type="submission" date="2021-06" db="EMBL/GenBank/DDBJ databases">
        <authorList>
            <person name="Kallberg Y."/>
            <person name="Tangrot J."/>
            <person name="Rosling A."/>
        </authorList>
    </citation>
    <scope>NUCLEOTIDE SEQUENCE</scope>
    <source>
        <strain evidence="2">FL966</strain>
    </source>
</reference>
<sequence length="336" mass="39053">MYFSESVAVEVLIEQSAYIKGLILEVDIVKSLRKELKAFRGLCFDIERSSSQLLGVLAVTIPAVQYLAVNNDDTYTYILSFIGEEEMGTSISTMEIYYFTHFLRPHKHDEYGHEKLRSMHFSKMGPSWKFFGNFQNIEQFLLYIKILLLMLVNKVNSSELEVLRPCITVLEAENTKIKVKKVELEASDIEHLKQVIEDNAKLKFRIKELKKNNEVISKLEFKNVKVRVTKLEEDYRFLQNDNIIIISCSINNSSSNFNSDKLLPKELILEVLLFSSKSSKEMKFLPTYPKEKKPQKLNLVIQPYNSLIFEVNENIDLDSLKYPISNPMFHNQKIVT</sequence>
<name>A0A9N9IMM4_9GLOM</name>
<keyword evidence="1" id="KW-0175">Coiled coil</keyword>
<evidence type="ECO:0000256" key="1">
    <source>
        <dbReference type="SAM" id="Coils"/>
    </source>
</evidence>
<gene>
    <name evidence="2" type="ORF">CPELLU_LOCUS14162</name>
</gene>
<evidence type="ECO:0000313" key="3">
    <source>
        <dbReference type="Proteomes" id="UP000789759"/>
    </source>
</evidence>
<keyword evidence="3" id="KW-1185">Reference proteome</keyword>
<protein>
    <submittedName>
        <fullName evidence="2">19180_t:CDS:1</fullName>
    </submittedName>
</protein>
<dbReference type="EMBL" id="CAJVQA010016325">
    <property type="protein sequence ID" value="CAG8742337.1"/>
    <property type="molecule type" value="Genomic_DNA"/>
</dbReference>
<accession>A0A9N9IMM4</accession>
<feature type="coiled-coil region" evidence="1">
    <location>
        <begin position="192"/>
        <end position="241"/>
    </location>
</feature>
<comment type="caution">
    <text evidence="2">The sequence shown here is derived from an EMBL/GenBank/DDBJ whole genome shotgun (WGS) entry which is preliminary data.</text>
</comment>
<organism evidence="2 3">
    <name type="scientific">Cetraspora pellucida</name>
    <dbReference type="NCBI Taxonomy" id="1433469"/>
    <lineage>
        <taxon>Eukaryota</taxon>
        <taxon>Fungi</taxon>
        <taxon>Fungi incertae sedis</taxon>
        <taxon>Mucoromycota</taxon>
        <taxon>Glomeromycotina</taxon>
        <taxon>Glomeromycetes</taxon>
        <taxon>Diversisporales</taxon>
        <taxon>Gigasporaceae</taxon>
        <taxon>Cetraspora</taxon>
    </lineage>
</organism>